<organism evidence="1 2">
    <name type="scientific">Rothia amarae</name>
    <dbReference type="NCBI Taxonomy" id="169480"/>
    <lineage>
        <taxon>Bacteria</taxon>
        <taxon>Bacillati</taxon>
        <taxon>Actinomycetota</taxon>
        <taxon>Actinomycetes</taxon>
        <taxon>Micrococcales</taxon>
        <taxon>Micrococcaceae</taxon>
        <taxon>Rothia</taxon>
    </lineage>
</organism>
<dbReference type="KEGG" id="rama:IDM48_03590"/>
<dbReference type="RefSeq" id="WP_190618094.1">
    <property type="nucleotide sequence ID" value="NZ_CP061538.1"/>
</dbReference>
<protein>
    <submittedName>
        <fullName evidence="1">Uncharacterized protein</fullName>
    </submittedName>
</protein>
<accession>A0A7H2BLG2</accession>
<evidence type="ECO:0000313" key="2">
    <source>
        <dbReference type="Proteomes" id="UP000516421"/>
    </source>
</evidence>
<dbReference type="Proteomes" id="UP000516421">
    <property type="component" value="Chromosome"/>
</dbReference>
<keyword evidence="2" id="KW-1185">Reference proteome</keyword>
<reference evidence="1 2" key="1">
    <citation type="submission" date="2020-09" db="EMBL/GenBank/DDBJ databases">
        <title>Investigation of environmental microbe.</title>
        <authorList>
            <person name="Ou Y."/>
            <person name="Kang Q."/>
        </authorList>
    </citation>
    <scope>NUCLEOTIDE SEQUENCE [LARGE SCALE GENOMIC DNA]</scope>
    <source>
        <strain evidence="1 2">KJZ-9</strain>
    </source>
</reference>
<proteinExistence type="predicted"/>
<dbReference type="Gene3D" id="3.30.750.44">
    <property type="match status" value="1"/>
</dbReference>
<name>A0A7H2BLG2_9MICC</name>
<sequence length="272" mass="30473">MVAFNLDSSLTLYLEFEEWLNESMLNLIAQEIDEYEAVLGVKVKVGKAPQAAPKWCIEEVPQKEFPSLAWDDKNRILTSHVSDENQFLASLSLLHSLANSADGVVHGKQPETVEDAIELLIQQCKNTYPYFELRRLDWDSILAKALSNLPLTWDEFGVWSQELVAQLGDAHTAVIDSRLCGYNPPYTGELRDGIIVLTEVPPHSAAVLAGVQQGWAIEVENAEFWERITGASPQQYRFITARNAMAIPQSSRVFHAVSSDSTQQASWLEEAR</sequence>
<evidence type="ECO:0000313" key="1">
    <source>
        <dbReference type="EMBL" id="QNV40508.1"/>
    </source>
</evidence>
<dbReference type="AlphaFoldDB" id="A0A7H2BLG2"/>
<gene>
    <name evidence="1" type="ORF">IDM48_03590</name>
</gene>
<dbReference type="EMBL" id="CP061538">
    <property type="protein sequence ID" value="QNV40508.1"/>
    <property type="molecule type" value="Genomic_DNA"/>
</dbReference>